<evidence type="ECO:0000313" key="2">
    <source>
        <dbReference type="EMBL" id="QCZ95321.1"/>
    </source>
</evidence>
<evidence type="ECO:0000313" key="3">
    <source>
        <dbReference type="Proteomes" id="UP000304912"/>
    </source>
</evidence>
<dbReference type="OrthoDB" id="6379751at2"/>
<dbReference type="RefSeq" id="WP_139758048.1">
    <property type="nucleotide sequence ID" value="NZ_CP039853.1"/>
</dbReference>
<keyword evidence="3" id="KW-1185">Reference proteome</keyword>
<keyword evidence="1" id="KW-0732">Signal</keyword>
<protein>
    <recommendedName>
        <fullName evidence="4">DUF4856 domain-containing protein</fullName>
    </recommendedName>
</protein>
<feature type="signal peptide" evidence="1">
    <location>
        <begin position="1"/>
        <end position="21"/>
    </location>
</feature>
<keyword evidence="2" id="KW-0614">Plasmid</keyword>
<accession>A0A5B7YI67</accession>
<gene>
    <name evidence="2" type="ORF">FBQ74_17385</name>
</gene>
<proteinExistence type="predicted"/>
<dbReference type="Proteomes" id="UP000304912">
    <property type="component" value="Plasmid plas12"/>
</dbReference>
<evidence type="ECO:0000256" key="1">
    <source>
        <dbReference type="SAM" id="SignalP"/>
    </source>
</evidence>
<dbReference type="EMBL" id="CP039853">
    <property type="protein sequence ID" value="QCZ95321.1"/>
    <property type="molecule type" value="Genomic_DNA"/>
</dbReference>
<evidence type="ECO:0008006" key="4">
    <source>
        <dbReference type="Google" id="ProtNLM"/>
    </source>
</evidence>
<reference evidence="2 3" key="1">
    <citation type="submission" date="2019-04" db="EMBL/GenBank/DDBJ databases">
        <title>Salinimonas iocasae sp. nov., a halophilic bacterium isolated from the outer tube casing of tubeworms in Okinawa Trough.</title>
        <authorList>
            <person name="Zhang H."/>
            <person name="Wang H."/>
            <person name="Li C."/>
        </authorList>
    </citation>
    <scope>NUCLEOTIDE SEQUENCE [LARGE SCALE GENOMIC DNA]</scope>
    <source>
        <strain evidence="2 3">KX18D6</strain>
        <plasmid evidence="2 3">plas12</plasmid>
    </source>
</reference>
<dbReference type="PROSITE" id="PS51257">
    <property type="entry name" value="PROKAR_LIPOPROTEIN"/>
    <property type="match status" value="1"/>
</dbReference>
<organism evidence="2 3">
    <name type="scientific">Salinimonas iocasae</name>
    <dbReference type="NCBI Taxonomy" id="2572577"/>
    <lineage>
        <taxon>Bacteria</taxon>
        <taxon>Pseudomonadati</taxon>
        <taxon>Pseudomonadota</taxon>
        <taxon>Gammaproteobacteria</taxon>
        <taxon>Alteromonadales</taxon>
        <taxon>Alteromonadaceae</taxon>
        <taxon>Alteromonas/Salinimonas group</taxon>
        <taxon>Salinimonas</taxon>
    </lineage>
</organism>
<dbReference type="KEGG" id="salk:FBQ74_17385"/>
<dbReference type="AlphaFoldDB" id="A0A5B7YI67"/>
<geneLocation type="plasmid" evidence="2 3">
    <name>plas12</name>
</geneLocation>
<feature type="chain" id="PRO_5022837002" description="DUF4856 domain-containing protein" evidence="1">
    <location>
        <begin position="22"/>
        <end position="420"/>
    </location>
</feature>
<name>A0A5B7YI67_9ALTE</name>
<sequence length="420" mass="46726">MKKLQSKKTFLIFGLSSLLTACGGGGDSESSEPELAENEVVMVTDGGKEIITEKAEGNIVKDGALNSFSKVSLTGQFEDMGRLASRCVNESSHYYESDNVMVFGDASTTVEDYRLVAGWVESAKDGIAGILGITWTEYLAKRRNIAKFAIDAYIENYADLASIKDSLGVEFTDLSEIEKKSVAWKTYIESDKAERLSLILETSEYAGYGWTAEDVSHNDKIKICLHDEGANSDYFSSYYTGVAIAKPSATIPDDYFLYLRAGLIRMAQEALTHSVHGNPLPVWFSKGQSLYRAGKNSALRSEHDAIDATMYVEEQDEYGFDDQLLKSHYALAYQYIEEALRVANRDRVFAILDVIANDPAVYTQEQLPESYDFTPGETGGLENAAFIKAWDEEIFIDEAGDDLSYSRYKNDYHSLMSKSN</sequence>